<reference evidence="3 4" key="1">
    <citation type="submission" date="2014-06" db="EMBL/GenBank/DDBJ databases">
        <title>Evolutionary Origins and Diversification of the Mycorrhizal Mutualists.</title>
        <authorList>
            <consortium name="DOE Joint Genome Institute"/>
            <consortium name="Mycorrhizal Genomics Consortium"/>
            <person name="Kohler A."/>
            <person name="Kuo A."/>
            <person name="Nagy L.G."/>
            <person name="Floudas D."/>
            <person name="Copeland A."/>
            <person name="Barry K.W."/>
            <person name="Cichocki N."/>
            <person name="Veneault-Fourrey C."/>
            <person name="LaButti K."/>
            <person name="Lindquist E.A."/>
            <person name="Lipzen A."/>
            <person name="Lundell T."/>
            <person name="Morin E."/>
            <person name="Murat C."/>
            <person name="Riley R."/>
            <person name="Ohm R."/>
            <person name="Sun H."/>
            <person name="Tunlid A."/>
            <person name="Henrissat B."/>
            <person name="Grigoriev I.V."/>
            <person name="Hibbett D.S."/>
            <person name="Martin F."/>
        </authorList>
    </citation>
    <scope>NUCLEOTIDE SEQUENCE [LARGE SCALE GENOMIC DNA]</scope>
    <source>
        <strain evidence="3 4">SS14</strain>
    </source>
</reference>
<dbReference type="HOGENOM" id="CLU_013929_2_2_1"/>
<dbReference type="GO" id="GO:0005634">
    <property type="term" value="C:nucleus"/>
    <property type="evidence" value="ECO:0007669"/>
    <property type="project" value="TreeGrafter"/>
</dbReference>
<keyword evidence="4" id="KW-1185">Reference proteome</keyword>
<dbReference type="Proteomes" id="UP000054279">
    <property type="component" value="Unassembled WGS sequence"/>
</dbReference>
<feature type="domain" description="DDE-1" evidence="2">
    <location>
        <begin position="36"/>
        <end position="201"/>
    </location>
</feature>
<dbReference type="AlphaFoldDB" id="A0A0C9TH31"/>
<accession>A0A0C9TH31</accession>
<gene>
    <name evidence="3" type="ORF">M422DRAFT_189346</name>
</gene>
<evidence type="ECO:0000256" key="1">
    <source>
        <dbReference type="SAM" id="MobiDB-lite"/>
    </source>
</evidence>
<dbReference type="PANTHER" id="PTHR19303">
    <property type="entry name" value="TRANSPOSON"/>
    <property type="match status" value="1"/>
</dbReference>
<dbReference type="OrthoDB" id="2917041at2759"/>
<name>A0A0C9TH31_SPHS4</name>
<dbReference type="InterPro" id="IPR050863">
    <property type="entry name" value="CenT-Element_Derived"/>
</dbReference>
<dbReference type="InterPro" id="IPR004875">
    <property type="entry name" value="DDE_SF_endonuclease_dom"/>
</dbReference>
<feature type="compositionally biased region" description="Polar residues" evidence="1">
    <location>
        <begin position="1"/>
        <end position="11"/>
    </location>
</feature>
<dbReference type="PANTHER" id="PTHR19303:SF74">
    <property type="entry name" value="POGO TRANSPOSABLE ELEMENT WITH KRAB DOMAIN"/>
    <property type="match status" value="1"/>
</dbReference>
<organism evidence="3 4">
    <name type="scientific">Sphaerobolus stellatus (strain SS14)</name>
    <dbReference type="NCBI Taxonomy" id="990650"/>
    <lineage>
        <taxon>Eukaryota</taxon>
        <taxon>Fungi</taxon>
        <taxon>Dikarya</taxon>
        <taxon>Basidiomycota</taxon>
        <taxon>Agaricomycotina</taxon>
        <taxon>Agaricomycetes</taxon>
        <taxon>Phallomycetidae</taxon>
        <taxon>Geastrales</taxon>
        <taxon>Sphaerobolaceae</taxon>
        <taxon>Sphaerobolus</taxon>
    </lineage>
</organism>
<evidence type="ECO:0000259" key="2">
    <source>
        <dbReference type="Pfam" id="PF03184"/>
    </source>
</evidence>
<protein>
    <recommendedName>
        <fullName evidence="2">DDE-1 domain-containing protein</fullName>
    </recommendedName>
</protein>
<evidence type="ECO:0000313" key="3">
    <source>
        <dbReference type="EMBL" id="KIJ28783.1"/>
    </source>
</evidence>
<sequence>MDETGFTLSDQGSRRVIGRRGTKRQYQQGSGDRENTTVLVTICADGTALRPTIIFKGHNHMKKWSNNNVSNASICHSPNGWTDTELAINWFKKDFEPQTREKAAGEFRLLLLDGHSSHYPTELLHYAQTVDVLIAGYPSHTTHALQGLDVVCFSRMKDMYRHEVKTFEEENQRKMNKGDFAAVFGRAFQRAFTPTIIKMVFRPTGVHPFSPNIINEKQFKPSEALSVRNAFPLPQPSLVRRVMATYSALAPAANSSPLAARTNMQPFPDMESIEPFIDPALFTPSKQARIMAESLLQSTSGSYLVSSDPIKSHHLPFAPVLEAPPRVSEVNWNLL</sequence>
<feature type="region of interest" description="Disordered" evidence="1">
    <location>
        <begin position="1"/>
        <end position="32"/>
    </location>
</feature>
<evidence type="ECO:0000313" key="4">
    <source>
        <dbReference type="Proteomes" id="UP000054279"/>
    </source>
</evidence>
<dbReference type="GO" id="GO:0003677">
    <property type="term" value="F:DNA binding"/>
    <property type="evidence" value="ECO:0007669"/>
    <property type="project" value="TreeGrafter"/>
</dbReference>
<dbReference type="EMBL" id="KN837298">
    <property type="protein sequence ID" value="KIJ28783.1"/>
    <property type="molecule type" value="Genomic_DNA"/>
</dbReference>
<dbReference type="Pfam" id="PF03184">
    <property type="entry name" value="DDE_1"/>
    <property type="match status" value="1"/>
</dbReference>
<feature type="non-terminal residue" evidence="3">
    <location>
        <position position="335"/>
    </location>
</feature>
<proteinExistence type="predicted"/>